<accession>C0CWJ2</accession>
<sequence length="54" mass="6478">MAPIRKKYLKVLVFNKISCLSCSVYLSVIVTQILHSLQTYYSRFLRFVNYFRII</sequence>
<dbReference type="HOGENOM" id="CLU_3041835_0_0_9"/>
<proteinExistence type="predicted"/>
<organism evidence="2 3">
    <name type="scientific">[Clostridium] asparagiforme DSM 15981</name>
    <dbReference type="NCBI Taxonomy" id="518636"/>
    <lineage>
        <taxon>Bacteria</taxon>
        <taxon>Bacillati</taxon>
        <taxon>Bacillota</taxon>
        <taxon>Clostridia</taxon>
        <taxon>Lachnospirales</taxon>
        <taxon>Lachnospiraceae</taxon>
        <taxon>Enterocloster</taxon>
    </lineage>
</organism>
<comment type="caution">
    <text evidence="2">The sequence shown here is derived from an EMBL/GenBank/DDBJ whole genome shotgun (WGS) entry which is preliminary data.</text>
</comment>
<keyword evidence="1" id="KW-1133">Transmembrane helix</keyword>
<protein>
    <submittedName>
        <fullName evidence="2">Uncharacterized protein</fullName>
    </submittedName>
</protein>
<evidence type="ECO:0000313" key="2">
    <source>
        <dbReference type="EMBL" id="EEG56551.1"/>
    </source>
</evidence>
<reference evidence="2 3" key="1">
    <citation type="submission" date="2009-02" db="EMBL/GenBank/DDBJ databases">
        <title>Draft genome sequence of Clostridium asparagiforme (DSM 15981).</title>
        <authorList>
            <person name="Sudarsanam P."/>
            <person name="Ley R."/>
            <person name="Guruge J."/>
            <person name="Turnbaugh P.J."/>
            <person name="Mahowald M."/>
            <person name="Liep D."/>
            <person name="Gordon J."/>
        </authorList>
    </citation>
    <scope>NUCLEOTIDE SEQUENCE [LARGE SCALE GENOMIC DNA]</scope>
    <source>
        <strain evidence="2 3">DSM 15981</strain>
    </source>
</reference>
<keyword evidence="1" id="KW-0812">Transmembrane</keyword>
<dbReference type="AlphaFoldDB" id="C0CWJ2"/>
<keyword evidence="1" id="KW-0472">Membrane</keyword>
<gene>
    <name evidence="2" type="ORF">CLOSTASPAR_01358</name>
</gene>
<dbReference type="EMBL" id="ACCJ01000058">
    <property type="protein sequence ID" value="EEG56551.1"/>
    <property type="molecule type" value="Genomic_DNA"/>
</dbReference>
<name>C0CWJ2_9FIRM</name>
<dbReference type="Proteomes" id="UP000004756">
    <property type="component" value="Unassembled WGS sequence"/>
</dbReference>
<keyword evidence="3" id="KW-1185">Reference proteome</keyword>
<evidence type="ECO:0000256" key="1">
    <source>
        <dbReference type="SAM" id="Phobius"/>
    </source>
</evidence>
<evidence type="ECO:0000313" key="3">
    <source>
        <dbReference type="Proteomes" id="UP000004756"/>
    </source>
</evidence>
<feature type="transmembrane region" description="Helical" evidence="1">
    <location>
        <begin position="12"/>
        <end position="34"/>
    </location>
</feature>